<dbReference type="EMBL" id="JBBXJM010000001">
    <property type="protein sequence ID" value="KAL1412929.1"/>
    <property type="molecule type" value="Genomic_DNA"/>
</dbReference>
<feature type="region of interest" description="Disordered" evidence="1">
    <location>
        <begin position="1"/>
        <end position="23"/>
    </location>
</feature>
<accession>A0ABR3QDZ6</accession>
<sequence length="80" mass="8433">MATPSPHPPAHQPAQPRRGSTLHVADAATQTLAIQKDDGTVLRATRVDLLNHTPAAHALVVEAIVQAPLPRVPPLPPHAQ</sequence>
<evidence type="ECO:0000313" key="3">
    <source>
        <dbReference type="Proteomes" id="UP001565368"/>
    </source>
</evidence>
<reference evidence="2 3" key="1">
    <citation type="submission" date="2023-08" db="EMBL/GenBank/DDBJ databases">
        <title>Annotated Genome Sequence of Vanrija albida AlHP1.</title>
        <authorList>
            <person name="Herzog R."/>
        </authorList>
    </citation>
    <scope>NUCLEOTIDE SEQUENCE [LARGE SCALE GENOMIC DNA]</scope>
    <source>
        <strain evidence="2 3">AlHP1</strain>
    </source>
</reference>
<evidence type="ECO:0000256" key="1">
    <source>
        <dbReference type="SAM" id="MobiDB-lite"/>
    </source>
</evidence>
<name>A0ABR3QDZ6_9TREE</name>
<evidence type="ECO:0000313" key="2">
    <source>
        <dbReference type="EMBL" id="KAL1412929.1"/>
    </source>
</evidence>
<proteinExistence type="predicted"/>
<dbReference type="RefSeq" id="XP_069212873.1">
    <property type="nucleotide sequence ID" value="XM_069349329.1"/>
</dbReference>
<protein>
    <submittedName>
        <fullName evidence="2">Uncharacterized protein</fullName>
    </submittedName>
</protein>
<dbReference type="GeneID" id="95981721"/>
<feature type="compositionally biased region" description="Pro residues" evidence="1">
    <location>
        <begin position="1"/>
        <end position="11"/>
    </location>
</feature>
<keyword evidence="3" id="KW-1185">Reference proteome</keyword>
<gene>
    <name evidence="2" type="ORF">Q8F55_000678</name>
</gene>
<comment type="caution">
    <text evidence="2">The sequence shown here is derived from an EMBL/GenBank/DDBJ whole genome shotgun (WGS) entry which is preliminary data.</text>
</comment>
<organism evidence="2 3">
    <name type="scientific">Vanrija albida</name>
    <dbReference type="NCBI Taxonomy" id="181172"/>
    <lineage>
        <taxon>Eukaryota</taxon>
        <taxon>Fungi</taxon>
        <taxon>Dikarya</taxon>
        <taxon>Basidiomycota</taxon>
        <taxon>Agaricomycotina</taxon>
        <taxon>Tremellomycetes</taxon>
        <taxon>Trichosporonales</taxon>
        <taxon>Trichosporonaceae</taxon>
        <taxon>Vanrija</taxon>
    </lineage>
</organism>
<dbReference type="Proteomes" id="UP001565368">
    <property type="component" value="Unassembled WGS sequence"/>
</dbReference>